<evidence type="ECO:0000256" key="1">
    <source>
        <dbReference type="SAM" id="Coils"/>
    </source>
</evidence>
<organism evidence="2 3">
    <name type="scientific">Medicago truncatula</name>
    <name type="common">Barrel medic</name>
    <name type="synonym">Medicago tribuloides</name>
    <dbReference type="NCBI Taxonomy" id="3880"/>
    <lineage>
        <taxon>Eukaryota</taxon>
        <taxon>Viridiplantae</taxon>
        <taxon>Streptophyta</taxon>
        <taxon>Embryophyta</taxon>
        <taxon>Tracheophyta</taxon>
        <taxon>Spermatophyta</taxon>
        <taxon>Magnoliopsida</taxon>
        <taxon>eudicotyledons</taxon>
        <taxon>Gunneridae</taxon>
        <taxon>Pentapetalae</taxon>
        <taxon>rosids</taxon>
        <taxon>fabids</taxon>
        <taxon>Fabales</taxon>
        <taxon>Fabaceae</taxon>
        <taxon>Papilionoideae</taxon>
        <taxon>50 kb inversion clade</taxon>
        <taxon>NPAAA clade</taxon>
        <taxon>Hologalegina</taxon>
        <taxon>IRL clade</taxon>
        <taxon>Trifolieae</taxon>
        <taxon>Medicago</taxon>
    </lineage>
</organism>
<dbReference type="Proteomes" id="UP000265566">
    <property type="component" value="Chromosome 3"/>
</dbReference>
<name>A0A396ITF3_MEDTR</name>
<evidence type="ECO:0000313" key="2">
    <source>
        <dbReference type="EMBL" id="RHN67928.1"/>
    </source>
</evidence>
<dbReference type="EMBL" id="PSQE01000003">
    <property type="protein sequence ID" value="RHN67928.1"/>
    <property type="molecule type" value="Genomic_DNA"/>
</dbReference>
<gene>
    <name evidence="2" type="ORF">MtrunA17_Chr3g0108121</name>
</gene>
<evidence type="ECO:0000313" key="3">
    <source>
        <dbReference type="Proteomes" id="UP000265566"/>
    </source>
</evidence>
<proteinExistence type="predicted"/>
<dbReference type="OMA" id="IRYVTAQ"/>
<comment type="caution">
    <text evidence="2">The sequence shown here is derived from an EMBL/GenBank/DDBJ whole genome shotgun (WGS) entry which is preliminary data.</text>
</comment>
<feature type="coiled-coil region" evidence="1">
    <location>
        <begin position="176"/>
        <end position="210"/>
    </location>
</feature>
<dbReference type="Gramene" id="rna16186">
    <property type="protein sequence ID" value="RHN67928.1"/>
    <property type="gene ID" value="gene16186"/>
</dbReference>
<dbReference type="AlphaFoldDB" id="A0A396ITF3"/>
<reference evidence="3" key="1">
    <citation type="journal article" date="2018" name="Nat. Plants">
        <title>Whole-genome landscape of Medicago truncatula symbiotic genes.</title>
        <authorList>
            <person name="Pecrix Y."/>
            <person name="Staton S.E."/>
            <person name="Sallet E."/>
            <person name="Lelandais-Briere C."/>
            <person name="Moreau S."/>
            <person name="Carrere S."/>
            <person name="Blein T."/>
            <person name="Jardinaud M.F."/>
            <person name="Latrasse D."/>
            <person name="Zouine M."/>
            <person name="Zahm M."/>
            <person name="Kreplak J."/>
            <person name="Mayjonade B."/>
            <person name="Satge C."/>
            <person name="Perez M."/>
            <person name="Cauet S."/>
            <person name="Marande W."/>
            <person name="Chantry-Darmon C."/>
            <person name="Lopez-Roques C."/>
            <person name="Bouchez O."/>
            <person name="Berard A."/>
            <person name="Debelle F."/>
            <person name="Munos S."/>
            <person name="Bendahmane A."/>
            <person name="Berges H."/>
            <person name="Niebel A."/>
            <person name="Buitink J."/>
            <person name="Frugier F."/>
            <person name="Benhamed M."/>
            <person name="Crespi M."/>
            <person name="Gouzy J."/>
            <person name="Gamas P."/>
        </authorList>
    </citation>
    <scope>NUCLEOTIDE SEQUENCE [LARGE SCALE GENOMIC DNA]</scope>
    <source>
        <strain evidence="3">cv. Jemalong A17</strain>
    </source>
</reference>
<keyword evidence="1" id="KW-0175">Coiled coil</keyword>
<accession>A0A396ITF3</accession>
<protein>
    <submittedName>
        <fullName evidence="2">Uncharacterized protein</fullName>
    </submittedName>
</protein>
<sequence>MQTLCLNCQYLNPPATKYVDIGDSSEIIAMEDINKLIEEDPLLAFEKLLTGVQSFSIRTLLQELKTLMDSSSDLDHLVSNQESKLKLISLFHGLNHHQGLLPSNVKEFVEKVQNFFNDDYIIKYTTSQQVLKKRNQLLDLKTNLMKKLLSAKSTQAHIDDESSTANAQIHELSLQIDNLKSVLNKCDVQKEKLKAECTEWAQQSKELLSALVSTEVDVIEAERVMKLATEGFVNLKSSFPTF</sequence>